<sequence>MAKPKNGNNNRVPRGYEREDTERRLKWLKEEKGIDFKDPPVNEPEDLKGIIENHIGFMKLPMAITGPLLVDGQYAQGEFVVPISTLEGTLALSMSRGMYATFASGGIRVRHVKQELSRAPVFFFDNINDSFEFMDWVNKHKDKIIKTAESTTRFGKVLRIDQYPIQNYLILDFVLDTKNAAGQNMVTLAAKTACDYIKEETGYNYMVESNFNSDKKASTRNMILGRGHSIVAETVLKNSVLKRVLGITADLVQKLQRPGPTISAMAGTTGTHLHISNALTSIYLATGQDTACVSENSIGHFQTEPAENNGLACRLTLPSLTVGTVGGGTRLLPQKQNLEMLGCDEGEYSSRKLAEIIGASTLALEISLMSALASDTFTGSHMKYGRE</sequence>
<evidence type="ECO:0000256" key="1">
    <source>
        <dbReference type="ARBA" id="ARBA00007661"/>
    </source>
</evidence>
<dbReference type="InterPro" id="IPR009023">
    <property type="entry name" value="HMG_CoA_Rdtase_NAD(P)-bd_sf"/>
</dbReference>
<dbReference type="EC" id="1.1.1.34" evidence="2"/>
<dbReference type="Gene3D" id="3.90.770.10">
    <property type="entry name" value="3-hydroxy-3-methylglutaryl-coenzyme A Reductase, Chain A, domain 2"/>
    <property type="match status" value="1"/>
</dbReference>
<dbReference type="InterPro" id="IPR004554">
    <property type="entry name" value="HMG_CoA_Rdtase_eu_arc"/>
</dbReference>
<feature type="compositionally biased region" description="Polar residues" evidence="5">
    <location>
        <begin position="1"/>
        <end position="11"/>
    </location>
</feature>
<proteinExistence type="inferred from homology"/>
<dbReference type="GO" id="GO:0008299">
    <property type="term" value="P:isoprenoid biosynthetic process"/>
    <property type="evidence" value="ECO:0007669"/>
    <property type="project" value="InterPro"/>
</dbReference>
<dbReference type="PROSITE" id="PS50065">
    <property type="entry name" value="HMG_COA_REDUCTASE_4"/>
    <property type="match status" value="1"/>
</dbReference>
<evidence type="ECO:0000256" key="5">
    <source>
        <dbReference type="SAM" id="MobiDB-lite"/>
    </source>
</evidence>
<comment type="similarity">
    <text evidence="1">Belongs to the HMG-CoA reductase family.</text>
</comment>
<evidence type="ECO:0000256" key="2">
    <source>
        <dbReference type="ARBA" id="ARBA00012999"/>
    </source>
</evidence>
<name>A0A381ST83_9ZZZZ</name>
<gene>
    <name evidence="6" type="ORF">METZ01_LOCUS60086</name>
</gene>
<dbReference type="SUPFAM" id="SSF55035">
    <property type="entry name" value="NAD-binding domain of HMG-CoA reductase"/>
    <property type="match status" value="1"/>
</dbReference>
<dbReference type="InterPro" id="IPR023076">
    <property type="entry name" value="HMG_CoA_Rdtase_CS"/>
</dbReference>
<dbReference type="Gene3D" id="3.30.70.420">
    <property type="entry name" value="Hydroxymethylglutaryl-CoA reductase, class I/II, NAD/NADP-binding domain"/>
    <property type="match status" value="1"/>
</dbReference>
<dbReference type="PRINTS" id="PR00071">
    <property type="entry name" value="HMGCOARDTASE"/>
</dbReference>
<dbReference type="AlphaFoldDB" id="A0A381ST83"/>
<evidence type="ECO:0000313" key="6">
    <source>
        <dbReference type="EMBL" id="SVA07232.1"/>
    </source>
</evidence>
<keyword evidence="4" id="KW-0560">Oxidoreductase</keyword>
<protein>
    <recommendedName>
        <fullName evidence="2">hydroxymethylglutaryl-CoA reductase (NADPH)</fullName>
        <ecNumber evidence="2">1.1.1.34</ecNumber>
    </recommendedName>
</protein>
<evidence type="ECO:0000256" key="4">
    <source>
        <dbReference type="ARBA" id="ARBA00023002"/>
    </source>
</evidence>
<dbReference type="GO" id="GO:0015936">
    <property type="term" value="P:coenzyme A metabolic process"/>
    <property type="evidence" value="ECO:0007669"/>
    <property type="project" value="InterPro"/>
</dbReference>
<keyword evidence="3" id="KW-0521">NADP</keyword>
<evidence type="ECO:0000256" key="3">
    <source>
        <dbReference type="ARBA" id="ARBA00022857"/>
    </source>
</evidence>
<dbReference type="SUPFAM" id="SSF56542">
    <property type="entry name" value="Substrate-binding domain of HMG-CoA reductase"/>
    <property type="match status" value="1"/>
</dbReference>
<reference evidence="6" key="1">
    <citation type="submission" date="2018-05" db="EMBL/GenBank/DDBJ databases">
        <authorList>
            <person name="Lanie J.A."/>
            <person name="Ng W.-L."/>
            <person name="Kazmierczak K.M."/>
            <person name="Andrzejewski T.M."/>
            <person name="Davidsen T.M."/>
            <person name="Wayne K.J."/>
            <person name="Tettelin H."/>
            <person name="Glass J.I."/>
            <person name="Rusch D."/>
            <person name="Podicherti R."/>
            <person name="Tsui H.-C.T."/>
            <person name="Winkler M.E."/>
        </authorList>
    </citation>
    <scope>NUCLEOTIDE SEQUENCE</scope>
</reference>
<dbReference type="EMBL" id="UINC01003541">
    <property type="protein sequence ID" value="SVA07232.1"/>
    <property type="molecule type" value="Genomic_DNA"/>
</dbReference>
<dbReference type="InterPro" id="IPR009029">
    <property type="entry name" value="HMG_CoA_Rdtase_sub-bd_dom_sf"/>
</dbReference>
<dbReference type="PROSITE" id="PS00318">
    <property type="entry name" value="HMG_COA_REDUCTASE_2"/>
    <property type="match status" value="1"/>
</dbReference>
<dbReference type="InterPro" id="IPR002202">
    <property type="entry name" value="HMG_CoA_Rdtase"/>
</dbReference>
<dbReference type="CDD" id="cd00643">
    <property type="entry name" value="HMG-CoA_reductase_classI"/>
    <property type="match status" value="1"/>
</dbReference>
<dbReference type="Pfam" id="PF00368">
    <property type="entry name" value="HMG-CoA_red"/>
    <property type="match status" value="1"/>
</dbReference>
<organism evidence="6">
    <name type="scientific">marine metagenome</name>
    <dbReference type="NCBI Taxonomy" id="408172"/>
    <lineage>
        <taxon>unclassified sequences</taxon>
        <taxon>metagenomes</taxon>
        <taxon>ecological metagenomes</taxon>
    </lineage>
</organism>
<accession>A0A381ST83</accession>
<dbReference type="PANTHER" id="PTHR10572:SF24">
    <property type="entry name" value="3-HYDROXY-3-METHYLGLUTARYL-COENZYME A REDUCTASE"/>
    <property type="match status" value="1"/>
</dbReference>
<dbReference type="GO" id="GO:0004420">
    <property type="term" value="F:hydroxymethylglutaryl-CoA reductase (NADPH) activity"/>
    <property type="evidence" value="ECO:0007669"/>
    <property type="project" value="UniProtKB-EC"/>
</dbReference>
<dbReference type="InterPro" id="IPR023074">
    <property type="entry name" value="HMG_CoA_Rdtase_cat_sf"/>
</dbReference>
<dbReference type="PANTHER" id="PTHR10572">
    <property type="entry name" value="3-HYDROXY-3-METHYLGLUTARYL-COENZYME A REDUCTASE"/>
    <property type="match status" value="1"/>
</dbReference>
<feature type="region of interest" description="Disordered" evidence="5">
    <location>
        <begin position="1"/>
        <end position="21"/>
    </location>
</feature>